<protein>
    <submittedName>
        <fullName evidence="1">Uncharacterized protein</fullName>
    </submittedName>
</protein>
<sequence>MSAAEPNPDFTVTVWHPIAFHYGKAEAGTLELSHRNSDIYAPEKQSAKQLLLRNSGPKETVRCLNNRIRHTFPPLIRT</sequence>
<proteinExistence type="predicted"/>
<accession>A0A1I7BSP0</accession>
<evidence type="ECO:0000313" key="2">
    <source>
        <dbReference type="Proteomes" id="UP000183371"/>
    </source>
</evidence>
<organism evidence="1 2">
    <name type="scientific">Pseudovibrio denitrificans</name>
    <dbReference type="NCBI Taxonomy" id="258256"/>
    <lineage>
        <taxon>Bacteria</taxon>
        <taxon>Pseudomonadati</taxon>
        <taxon>Pseudomonadota</taxon>
        <taxon>Alphaproteobacteria</taxon>
        <taxon>Hyphomicrobiales</taxon>
        <taxon>Stappiaceae</taxon>
        <taxon>Pseudovibrio</taxon>
    </lineage>
</organism>
<evidence type="ECO:0000313" key="1">
    <source>
        <dbReference type="EMBL" id="SFT90199.1"/>
    </source>
</evidence>
<dbReference type="AlphaFoldDB" id="A0A1I7BSP0"/>
<name>A0A1I7BSP0_9HYPH</name>
<gene>
    <name evidence="1" type="ORF">SAMN05444141_104272</name>
</gene>
<keyword evidence="2" id="KW-1185">Reference proteome</keyword>
<reference evidence="2" key="1">
    <citation type="submission" date="2016-10" db="EMBL/GenBank/DDBJ databases">
        <authorList>
            <person name="Varghese N."/>
            <person name="Submissions S."/>
        </authorList>
    </citation>
    <scope>NUCLEOTIDE SEQUENCE [LARGE SCALE GENOMIC DNA]</scope>
    <source>
        <strain evidence="2">DSM 17465</strain>
    </source>
</reference>
<dbReference type="EMBL" id="FPBD01000004">
    <property type="protein sequence ID" value="SFT90199.1"/>
    <property type="molecule type" value="Genomic_DNA"/>
</dbReference>
<dbReference type="Proteomes" id="UP000183371">
    <property type="component" value="Unassembled WGS sequence"/>
</dbReference>